<keyword evidence="2" id="KW-0472">Membrane</keyword>
<evidence type="ECO:0000256" key="1">
    <source>
        <dbReference type="PROSITE-ProRule" id="PRU00175"/>
    </source>
</evidence>
<dbReference type="VEuPathDB" id="FungiDB:SPRG_03375"/>
<evidence type="ECO:0000256" key="2">
    <source>
        <dbReference type="SAM" id="Phobius"/>
    </source>
</evidence>
<sequence length="299" mass="34856">MEAAVLGSMSRLSDSVSLYVKDAFWVFVVFMVCCLGELSIPILLVIVYVFHRHVIHQRHRRWLDLPEGCRDEILAITATVSPRPPDMTNDLEWFGQSEHFTASLHATMANLRANNPRMPFARDFFSAFDSAVSAETMAYAQWNLLRTTDRYLGFQDTKVKVEVMVQHYQSQKQAFEEQVQAKREALRLRLRRELKWKRLPEDDWEEDKGSWFKKVWKLWAPPKPPKAEPSHAPVVASDDDACCICLEEYDGSKELIQAKCAHIFHEDCLLEWLRQNSTNKCPYCRAPILKPTFLQQFFQ</sequence>
<evidence type="ECO:0000313" key="4">
    <source>
        <dbReference type="EMBL" id="KDO32158.1"/>
    </source>
</evidence>
<keyword evidence="2" id="KW-1133">Transmembrane helix</keyword>
<dbReference type="InterPro" id="IPR001841">
    <property type="entry name" value="Znf_RING"/>
</dbReference>
<proteinExistence type="predicted"/>
<dbReference type="AlphaFoldDB" id="A0A067CNT5"/>
<dbReference type="EMBL" id="KK583196">
    <property type="protein sequence ID" value="KDO32158.1"/>
    <property type="molecule type" value="Genomic_DNA"/>
</dbReference>
<dbReference type="PROSITE" id="PS50089">
    <property type="entry name" value="ZF_RING_2"/>
    <property type="match status" value="1"/>
</dbReference>
<dbReference type="PANTHER" id="PTHR22765:SF434">
    <property type="entry name" value="GB|AAD18119.1-RELATED"/>
    <property type="match status" value="1"/>
</dbReference>
<feature type="transmembrane region" description="Helical" evidence="2">
    <location>
        <begin position="23"/>
        <end position="50"/>
    </location>
</feature>
<dbReference type="GO" id="GO:0006511">
    <property type="term" value="P:ubiquitin-dependent protein catabolic process"/>
    <property type="evidence" value="ECO:0007669"/>
    <property type="project" value="TreeGrafter"/>
</dbReference>
<dbReference type="SMART" id="SM00184">
    <property type="entry name" value="RING"/>
    <property type="match status" value="1"/>
</dbReference>
<dbReference type="Gene3D" id="3.30.40.10">
    <property type="entry name" value="Zinc/RING finger domain, C3HC4 (zinc finger)"/>
    <property type="match status" value="1"/>
</dbReference>
<dbReference type="InterPro" id="IPR013083">
    <property type="entry name" value="Znf_RING/FYVE/PHD"/>
</dbReference>
<reference evidence="4 5" key="1">
    <citation type="journal article" date="2013" name="PLoS Genet.">
        <title>Distinctive expansion of potential virulence genes in the genome of the oomycete fish pathogen Saprolegnia parasitica.</title>
        <authorList>
            <person name="Jiang R.H."/>
            <person name="de Bruijn I."/>
            <person name="Haas B.J."/>
            <person name="Belmonte R."/>
            <person name="Lobach L."/>
            <person name="Christie J."/>
            <person name="van den Ackerveken G."/>
            <person name="Bottin A."/>
            <person name="Bulone V."/>
            <person name="Diaz-Moreno S.M."/>
            <person name="Dumas B."/>
            <person name="Fan L."/>
            <person name="Gaulin E."/>
            <person name="Govers F."/>
            <person name="Grenville-Briggs L.J."/>
            <person name="Horner N.R."/>
            <person name="Levin J.Z."/>
            <person name="Mammella M."/>
            <person name="Meijer H.J."/>
            <person name="Morris P."/>
            <person name="Nusbaum C."/>
            <person name="Oome S."/>
            <person name="Phillips A.J."/>
            <person name="van Rooyen D."/>
            <person name="Rzeszutek E."/>
            <person name="Saraiva M."/>
            <person name="Secombes C.J."/>
            <person name="Seidl M.F."/>
            <person name="Snel B."/>
            <person name="Stassen J.H."/>
            <person name="Sykes S."/>
            <person name="Tripathy S."/>
            <person name="van den Berg H."/>
            <person name="Vega-Arreguin J.C."/>
            <person name="Wawra S."/>
            <person name="Young S.K."/>
            <person name="Zeng Q."/>
            <person name="Dieguez-Uribeondo J."/>
            <person name="Russ C."/>
            <person name="Tyler B.M."/>
            <person name="van West P."/>
        </authorList>
    </citation>
    <scope>NUCLEOTIDE SEQUENCE [LARGE SCALE GENOMIC DNA]</scope>
    <source>
        <strain evidence="4 5">CBS 223.65</strain>
    </source>
</reference>
<name>A0A067CNT5_SAPPC</name>
<gene>
    <name evidence="4" type="ORF">SPRG_03375</name>
</gene>
<dbReference type="RefSeq" id="XP_012197342.1">
    <property type="nucleotide sequence ID" value="XM_012341952.1"/>
</dbReference>
<dbReference type="PANTHER" id="PTHR22765">
    <property type="entry name" value="RING FINGER AND PROTEASE ASSOCIATED DOMAIN-CONTAINING"/>
    <property type="match status" value="1"/>
</dbReference>
<keyword evidence="1" id="KW-0479">Metal-binding</keyword>
<dbReference type="GO" id="GO:0061630">
    <property type="term" value="F:ubiquitin protein ligase activity"/>
    <property type="evidence" value="ECO:0007669"/>
    <property type="project" value="TreeGrafter"/>
</dbReference>
<dbReference type="GeneID" id="24125888"/>
<dbReference type="OMA" id="YVFHRHV"/>
<protein>
    <recommendedName>
        <fullName evidence="3">RING-type domain-containing protein</fullName>
    </recommendedName>
</protein>
<dbReference type="SUPFAM" id="SSF57850">
    <property type="entry name" value="RING/U-box"/>
    <property type="match status" value="1"/>
</dbReference>
<evidence type="ECO:0000313" key="5">
    <source>
        <dbReference type="Proteomes" id="UP000030745"/>
    </source>
</evidence>
<evidence type="ECO:0000259" key="3">
    <source>
        <dbReference type="PROSITE" id="PS50089"/>
    </source>
</evidence>
<feature type="domain" description="RING-type" evidence="3">
    <location>
        <begin position="242"/>
        <end position="285"/>
    </location>
</feature>
<keyword evidence="1" id="KW-0862">Zinc</keyword>
<accession>A0A067CNT5</accession>
<dbReference type="InterPro" id="IPR051826">
    <property type="entry name" value="E3_ubiquitin-ligase_domain"/>
</dbReference>
<keyword evidence="1" id="KW-0863">Zinc-finger</keyword>
<organism evidence="4 5">
    <name type="scientific">Saprolegnia parasitica (strain CBS 223.65)</name>
    <dbReference type="NCBI Taxonomy" id="695850"/>
    <lineage>
        <taxon>Eukaryota</taxon>
        <taxon>Sar</taxon>
        <taxon>Stramenopiles</taxon>
        <taxon>Oomycota</taxon>
        <taxon>Saprolegniomycetes</taxon>
        <taxon>Saprolegniales</taxon>
        <taxon>Saprolegniaceae</taxon>
        <taxon>Saprolegnia</taxon>
    </lineage>
</organism>
<dbReference type="OrthoDB" id="8062037at2759"/>
<dbReference type="STRING" id="695850.A0A067CNT5"/>
<keyword evidence="2" id="KW-0812">Transmembrane</keyword>
<dbReference type="SMART" id="SM01197">
    <property type="entry name" value="FANCL_C"/>
    <property type="match status" value="1"/>
</dbReference>
<dbReference type="GO" id="GO:0008270">
    <property type="term" value="F:zinc ion binding"/>
    <property type="evidence" value="ECO:0007669"/>
    <property type="project" value="UniProtKB-KW"/>
</dbReference>
<dbReference type="Proteomes" id="UP000030745">
    <property type="component" value="Unassembled WGS sequence"/>
</dbReference>
<keyword evidence="5" id="KW-1185">Reference proteome</keyword>
<dbReference type="KEGG" id="spar:SPRG_03375"/>
<dbReference type="Pfam" id="PF13639">
    <property type="entry name" value="zf-RING_2"/>
    <property type="match status" value="1"/>
</dbReference>